<reference evidence="9" key="1">
    <citation type="submission" date="2024-07" db="EMBL/GenBank/DDBJ databases">
        <title>Two chromosome-level genome assemblies of Korean endemic species Abeliophyllum distichum and Forsythia ovata (Oleaceae).</title>
        <authorList>
            <person name="Jang H."/>
        </authorList>
    </citation>
    <scope>NUCLEOTIDE SEQUENCE [LARGE SCALE GENOMIC DNA]</scope>
</reference>
<feature type="compositionally biased region" description="Polar residues" evidence="6">
    <location>
        <begin position="192"/>
        <end position="202"/>
    </location>
</feature>
<keyword evidence="3" id="KW-0963">Cytoplasm</keyword>
<evidence type="ECO:0000313" key="9">
    <source>
        <dbReference type="Proteomes" id="UP001604336"/>
    </source>
</evidence>
<dbReference type="InterPro" id="IPR027329">
    <property type="entry name" value="TPX2_C"/>
</dbReference>
<name>A0ABD1ULB1_9LAMI</name>
<evidence type="ECO:0000256" key="3">
    <source>
        <dbReference type="ARBA" id="ARBA00022490"/>
    </source>
</evidence>
<evidence type="ECO:0000256" key="2">
    <source>
        <dbReference type="ARBA" id="ARBA00005885"/>
    </source>
</evidence>
<feature type="compositionally biased region" description="Basic residues" evidence="6">
    <location>
        <begin position="330"/>
        <end position="339"/>
    </location>
</feature>
<sequence length="474" mass="51594">MDANNIISDSGNGVETSVHQQLPASREEVTSEKVNGILNGSFEVGGLSENLENLVKMNDDETLSFSVQEITDETALPPDGNSVTIPKEPGVEELGDSKNSKPLKGMNKAKNGKPLSPRHSSLIGTNKKKDGKDVSKSSVASNGILASESQSKRTSLRTKNRSNERQAADQSTKPAPAKNNACHSKVGHSDAKLSSTSGTQLEGTLEKPKLKALKKGSTSKDEETEKSSLSPTAADAKSRRLGTLPSYGFSFRCNERAEKRREFYSKLEEKIHAKEEEQNNMQVKTKETLDAEIKMLRKSLTFKATPMPSFYQEPPPPKVELKKIPTTRPKSPKLGRKKSSPTANSEENCGSNAIPGRLSLDDKVSQNNPTKGPLAHAKNSSRKSLPQLPSEKTTLSNEKRKALSHKTIVSKETSESKSQPSNLSREMSEAESDTKKHEAEKAVEQSKDEPVKDDEPVIGAQAQTDPEMQEPAVV</sequence>
<dbReference type="PANTHER" id="PTHR31358">
    <property type="entry name" value="PROTEIN WVD2-LIKE 4"/>
    <property type="match status" value="1"/>
</dbReference>
<dbReference type="GO" id="GO:0005874">
    <property type="term" value="C:microtubule"/>
    <property type="evidence" value="ECO:0007669"/>
    <property type="project" value="UniProtKB-KW"/>
</dbReference>
<keyword evidence="5" id="KW-0206">Cytoskeleton</keyword>
<feature type="compositionally biased region" description="Polar residues" evidence="6">
    <location>
        <begin position="416"/>
        <end position="425"/>
    </location>
</feature>
<feature type="region of interest" description="Disordered" evidence="6">
    <location>
        <begin position="301"/>
        <end position="474"/>
    </location>
</feature>
<evidence type="ECO:0000256" key="1">
    <source>
        <dbReference type="ARBA" id="ARBA00004245"/>
    </source>
</evidence>
<comment type="similarity">
    <text evidence="2">Belongs to the TPX2 family.</text>
</comment>
<evidence type="ECO:0000313" key="8">
    <source>
        <dbReference type="EMBL" id="KAL2525697.1"/>
    </source>
</evidence>
<feature type="compositionally biased region" description="Polar residues" evidence="6">
    <location>
        <begin position="340"/>
        <end position="351"/>
    </location>
</feature>
<dbReference type="Proteomes" id="UP001604336">
    <property type="component" value="Unassembled WGS sequence"/>
</dbReference>
<comment type="caution">
    <text evidence="8">The sequence shown here is derived from an EMBL/GenBank/DDBJ whole genome shotgun (WGS) entry which is preliminary data.</text>
</comment>
<feature type="compositionally biased region" description="Basic and acidic residues" evidence="6">
    <location>
        <begin position="426"/>
        <end position="455"/>
    </location>
</feature>
<keyword evidence="9" id="KW-1185">Reference proteome</keyword>
<protein>
    <submittedName>
        <fullName evidence="8">TPX2 (Targeting protein for Xklp2) protein family</fullName>
    </submittedName>
</protein>
<feature type="domain" description="TPX2 C-terminal" evidence="7">
    <location>
        <begin position="249"/>
        <end position="324"/>
    </location>
</feature>
<dbReference type="EMBL" id="JBFOLK010000003">
    <property type="protein sequence ID" value="KAL2525697.1"/>
    <property type="molecule type" value="Genomic_DNA"/>
</dbReference>
<proteinExistence type="inferred from homology"/>
<feature type="region of interest" description="Disordered" evidence="6">
    <location>
        <begin position="1"/>
        <end position="31"/>
    </location>
</feature>
<dbReference type="InterPro" id="IPR044833">
    <property type="entry name" value="WDL5/6"/>
</dbReference>
<evidence type="ECO:0000256" key="6">
    <source>
        <dbReference type="SAM" id="MobiDB-lite"/>
    </source>
</evidence>
<gene>
    <name evidence="8" type="ORF">Adt_10751</name>
</gene>
<comment type="subcellular location">
    <subcellularLocation>
        <location evidence="1">Cytoplasm</location>
        <location evidence="1">Cytoskeleton</location>
    </subcellularLocation>
</comment>
<keyword evidence="4" id="KW-0493">Microtubule</keyword>
<accession>A0ABD1ULB1</accession>
<evidence type="ECO:0000256" key="5">
    <source>
        <dbReference type="ARBA" id="ARBA00023212"/>
    </source>
</evidence>
<dbReference type="PANTHER" id="PTHR31358:SF29">
    <property type="entry name" value="PROTEIN WVD2-LIKE 5-RELATED"/>
    <property type="match status" value="1"/>
</dbReference>
<organism evidence="8 9">
    <name type="scientific">Abeliophyllum distichum</name>
    <dbReference type="NCBI Taxonomy" id="126358"/>
    <lineage>
        <taxon>Eukaryota</taxon>
        <taxon>Viridiplantae</taxon>
        <taxon>Streptophyta</taxon>
        <taxon>Embryophyta</taxon>
        <taxon>Tracheophyta</taxon>
        <taxon>Spermatophyta</taxon>
        <taxon>Magnoliopsida</taxon>
        <taxon>eudicotyledons</taxon>
        <taxon>Gunneridae</taxon>
        <taxon>Pentapetalae</taxon>
        <taxon>asterids</taxon>
        <taxon>lamiids</taxon>
        <taxon>Lamiales</taxon>
        <taxon>Oleaceae</taxon>
        <taxon>Forsythieae</taxon>
        <taxon>Abeliophyllum</taxon>
    </lineage>
</organism>
<dbReference type="AlphaFoldDB" id="A0ABD1ULB1"/>
<feature type="region of interest" description="Disordered" evidence="6">
    <location>
        <begin position="71"/>
        <end position="248"/>
    </location>
</feature>
<dbReference type="Pfam" id="PF06886">
    <property type="entry name" value="TPX2"/>
    <property type="match status" value="1"/>
</dbReference>
<evidence type="ECO:0000259" key="7">
    <source>
        <dbReference type="Pfam" id="PF06886"/>
    </source>
</evidence>
<feature type="compositionally biased region" description="Polar residues" evidence="6">
    <location>
        <begin position="1"/>
        <end position="23"/>
    </location>
</feature>
<evidence type="ECO:0000256" key="4">
    <source>
        <dbReference type="ARBA" id="ARBA00022701"/>
    </source>
</evidence>